<feature type="transmembrane region" description="Helical" evidence="6">
    <location>
        <begin position="630"/>
        <end position="653"/>
    </location>
</feature>
<feature type="domain" description="G-protein coupled receptors family 3 profile" evidence="9">
    <location>
        <begin position="526"/>
        <end position="769"/>
    </location>
</feature>
<dbReference type="PANTHER" id="PTHR11200">
    <property type="entry name" value="INOSITOL 5-PHOSPHATASE"/>
    <property type="match status" value="1"/>
</dbReference>
<feature type="coiled-coil region" evidence="5">
    <location>
        <begin position="769"/>
        <end position="799"/>
    </location>
</feature>
<dbReference type="Gene3D" id="3.30.450.20">
    <property type="entry name" value="PAS domain"/>
    <property type="match status" value="1"/>
</dbReference>
<dbReference type="SMART" id="SM00128">
    <property type="entry name" value="IPPc"/>
    <property type="match status" value="1"/>
</dbReference>
<dbReference type="InterPro" id="IPR035892">
    <property type="entry name" value="C2_domain_sf"/>
</dbReference>
<keyword evidence="2 6" id="KW-0812">Transmembrane</keyword>
<dbReference type="Proteomes" id="UP001295423">
    <property type="component" value="Unassembled WGS sequence"/>
</dbReference>
<evidence type="ECO:0008006" key="12">
    <source>
        <dbReference type="Google" id="ProtNLM"/>
    </source>
</evidence>
<dbReference type="PANTHER" id="PTHR11200:SF275">
    <property type="entry name" value="LD06095P"/>
    <property type="match status" value="1"/>
</dbReference>
<protein>
    <recommendedName>
        <fullName evidence="12">G-protein coupled receptors family 3 profile domain-containing protein</fullName>
    </recommendedName>
</protein>
<organism evidence="10 11">
    <name type="scientific">Cylindrotheca closterium</name>
    <dbReference type="NCBI Taxonomy" id="2856"/>
    <lineage>
        <taxon>Eukaryota</taxon>
        <taxon>Sar</taxon>
        <taxon>Stramenopiles</taxon>
        <taxon>Ochrophyta</taxon>
        <taxon>Bacillariophyta</taxon>
        <taxon>Bacillariophyceae</taxon>
        <taxon>Bacillariophycidae</taxon>
        <taxon>Bacillariales</taxon>
        <taxon>Bacillariaceae</taxon>
        <taxon>Cylindrotheca</taxon>
    </lineage>
</organism>
<dbReference type="SUPFAM" id="SSF56219">
    <property type="entry name" value="DNase I-like"/>
    <property type="match status" value="1"/>
</dbReference>
<feature type="transmembrane region" description="Helical" evidence="6">
    <location>
        <begin position="557"/>
        <end position="578"/>
    </location>
</feature>
<evidence type="ECO:0000256" key="2">
    <source>
        <dbReference type="ARBA" id="ARBA00022692"/>
    </source>
</evidence>
<feature type="transmembrane region" description="Helical" evidence="6">
    <location>
        <begin position="590"/>
        <end position="609"/>
    </location>
</feature>
<accession>A0AAD2PYA2</accession>
<evidence type="ECO:0000256" key="3">
    <source>
        <dbReference type="ARBA" id="ARBA00022989"/>
    </source>
</evidence>
<dbReference type="InterPro" id="IPR000008">
    <property type="entry name" value="C2_dom"/>
</dbReference>
<dbReference type="SMART" id="SM00239">
    <property type="entry name" value="C2"/>
    <property type="match status" value="1"/>
</dbReference>
<feature type="domain" description="C2" evidence="8">
    <location>
        <begin position="1172"/>
        <end position="1314"/>
    </location>
</feature>
<evidence type="ECO:0000256" key="5">
    <source>
        <dbReference type="SAM" id="Coils"/>
    </source>
</evidence>
<dbReference type="GO" id="GO:0016020">
    <property type="term" value="C:membrane"/>
    <property type="evidence" value="ECO:0007669"/>
    <property type="project" value="UniProtKB-SubCell"/>
</dbReference>
<dbReference type="PROSITE" id="PS50259">
    <property type="entry name" value="G_PROTEIN_RECEP_F3_4"/>
    <property type="match status" value="1"/>
</dbReference>
<sequence length="1343" mass="150663">MIVPTSSHCRLRRRALYFLILLITATTPIVNAQEAFIQVKLRVFEKVDRFLNFAVSANAVLADFYDLRGFPHDLGAKDRDTIAHQYLFSVVSALEATGLKPFYGLEDGTFLGYLHNDLNQVPKLVYREPGNSGFNNSDPVLGKYMNTCVNPLTGDSKKCLLTDASGTYVSCVNDCEYIPCPGNGNILCQNYDIVNYSSQAENAGDDDLELGYVPRSTYCINKNGDFSDAQGEILVESLDGVIRDGSCTFKDGSPVQRRNISGAFASCRDLYQEICLAAEAPGNVITDTTTTGPIVCDTTFAGAYDSTNYDPRWRGWYISSRETLVPRFSDPYIFFSLGVVGITYTFPIFMENKGFEKFFSGVLAIDMELDDVSNFLAESFVDTSFAVAIYEDEAPHNMIGISTQSDVISWWLIEDDTVPCPEDQIGQTPRVCLARQLNIMNFESSIDDSILRKAHEAFELVDFVEDVTVAVREDDDDVSTPSYIATTVLYDLQDANLKWRILVTTPIDTDPDNIIVVGDSMFPFIIAIAVLGFLICIGLFLAYYGRRNERAVQFSDVQFTSAFLLASALLNLSTLTLLGKTDDELCLMRMWVFFTFSSMMLSPLFVKAYRTYKLLGSSVASAMSVKMNNVQAWIRTLPIPAIQVLILFIFTFADPWIGKEDINLAAAIPTKDILCRSQTEGLMYAQAIYDSFLLSIGCILAYLTRNIDPRFGDAKALLFAMYNIAFTTIMIALVIGTIDTHESGKHVLQAIGVFWGTVFSSAAFVVPRLVEARRERRRLKKHNSKLRNTLEEKRKANRVSSHVSAVTYLHDQEDALKVLVCTGNLGNAEPTLNSMMSWIPEHGECSRITPLDGNDIDTDQFDLIVVGMQEAKWVVKNAAAVAEKPAEPRPTGRRNRRGSFLTFGSGFMQMDEARAKQDAFLAAVEGADVVQIRQLTQQILGDDYTNISQETRGQMRLFIWALKDVAPGIRDIKVTGVNTGVGNVLANKGGIVASMVFHDTRLTFLSAHLAAHEGDRYYNARCSNMFDILKGSKTFDLGNKHSIDTTISSHHMFVLGDLNFRTKFHDASTATHAEKFERASKLIEEQDWNGLYRYDELHKGVRLGEVLVDFDTLPCNFNPTFKVERTHGYDYKDQRIPSYTDRILFKSAPGLRTNLRPLGYEPCEDFITSDHKPIRGSFSIVPNDMIPNNTIEGRYRLEFKELECSELLDGEGGSCNPFVRFIWDSIGMKEEGMVKLDFWRRRHEFPTTSTKYKNPNPRWKRSYSLVTTTQEVRGDATLFVCVYDQNVGKSNSILGSLALNLQSVFKCKPGQTSKEMYYDKPLQRYGKPAGFIRFKIELSKLVG</sequence>
<evidence type="ECO:0000256" key="7">
    <source>
        <dbReference type="SAM" id="SignalP"/>
    </source>
</evidence>
<name>A0AAD2PYA2_9STRA</name>
<reference evidence="10" key="1">
    <citation type="submission" date="2023-08" db="EMBL/GenBank/DDBJ databases">
        <authorList>
            <person name="Audoor S."/>
            <person name="Bilcke G."/>
        </authorList>
    </citation>
    <scope>NUCLEOTIDE SEQUENCE</scope>
</reference>
<dbReference type="Pfam" id="PF00168">
    <property type="entry name" value="C2"/>
    <property type="match status" value="1"/>
</dbReference>
<feature type="signal peptide" evidence="7">
    <location>
        <begin position="1"/>
        <end position="32"/>
    </location>
</feature>
<keyword evidence="5" id="KW-0175">Coiled coil</keyword>
<feature type="transmembrane region" description="Helical" evidence="6">
    <location>
        <begin position="521"/>
        <end position="545"/>
    </location>
</feature>
<feature type="transmembrane region" description="Helical" evidence="6">
    <location>
        <begin position="716"/>
        <end position="738"/>
    </location>
</feature>
<comment type="subcellular location">
    <subcellularLocation>
        <location evidence="1">Membrane</location>
        <topology evidence="1">Multi-pass membrane protein</topology>
    </subcellularLocation>
</comment>
<dbReference type="GO" id="GO:0046856">
    <property type="term" value="P:phosphatidylinositol dephosphorylation"/>
    <property type="evidence" value="ECO:0007669"/>
    <property type="project" value="InterPro"/>
</dbReference>
<keyword evidence="4 6" id="KW-0472">Membrane</keyword>
<gene>
    <name evidence="10" type="ORF">CYCCA115_LOCUS23862</name>
</gene>
<dbReference type="InterPro" id="IPR029151">
    <property type="entry name" value="Sensor-like_sf"/>
</dbReference>
<dbReference type="SUPFAM" id="SSF103190">
    <property type="entry name" value="Sensory domain-like"/>
    <property type="match status" value="1"/>
</dbReference>
<dbReference type="EMBL" id="CAKOGP040002425">
    <property type="protein sequence ID" value="CAJ1969738.1"/>
    <property type="molecule type" value="Genomic_DNA"/>
</dbReference>
<evidence type="ECO:0000259" key="8">
    <source>
        <dbReference type="PROSITE" id="PS50004"/>
    </source>
</evidence>
<dbReference type="PROSITE" id="PS50004">
    <property type="entry name" value="C2"/>
    <property type="match status" value="1"/>
</dbReference>
<dbReference type="Pfam" id="PF22669">
    <property type="entry name" value="Exo_endo_phos2"/>
    <property type="match status" value="1"/>
</dbReference>
<keyword evidence="7" id="KW-0732">Signal</keyword>
<keyword evidence="3 6" id="KW-1133">Transmembrane helix</keyword>
<evidence type="ECO:0000313" key="10">
    <source>
        <dbReference type="EMBL" id="CAJ1969738.1"/>
    </source>
</evidence>
<dbReference type="Gene3D" id="2.60.40.150">
    <property type="entry name" value="C2 domain"/>
    <property type="match status" value="1"/>
</dbReference>
<evidence type="ECO:0000259" key="9">
    <source>
        <dbReference type="PROSITE" id="PS50259"/>
    </source>
</evidence>
<dbReference type="CDD" id="cd00030">
    <property type="entry name" value="C2"/>
    <property type="match status" value="1"/>
</dbReference>
<dbReference type="Gene3D" id="3.60.10.10">
    <property type="entry name" value="Endonuclease/exonuclease/phosphatase"/>
    <property type="match status" value="1"/>
</dbReference>
<evidence type="ECO:0000313" key="11">
    <source>
        <dbReference type="Proteomes" id="UP001295423"/>
    </source>
</evidence>
<evidence type="ECO:0000256" key="6">
    <source>
        <dbReference type="SAM" id="Phobius"/>
    </source>
</evidence>
<dbReference type="InterPro" id="IPR036691">
    <property type="entry name" value="Endo/exonu/phosph_ase_sf"/>
</dbReference>
<dbReference type="Pfam" id="PF00003">
    <property type="entry name" value="7tm_3"/>
    <property type="match status" value="1"/>
</dbReference>
<evidence type="ECO:0000256" key="4">
    <source>
        <dbReference type="ARBA" id="ARBA00023136"/>
    </source>
</evidence>
<feature type="chain" id="PRO_5041999357" description="G-protein coupled receptors family 3 profile domain-containing protein" evidence="7">
    <location>
        <begin position="33"/>
        <end position="1343"/>
    </location>
</feature>
<dbReference type="InterPro" id="IPR000300">
    <property type="entry name" value="IPPc"/>
</dbReference>
<dbReference type="GO" id="GO:0004439">
    <property type="term" value="F:phosphatidylinositol-4,5-bisphosphate 5-phosphatase activity"/>
    <property type="evidence" value="ECO:0007669"/>
    <property type="project" value="TreeGrafter"/>
</dbReference>
<dbReference type="InterPro" id="IPR046985">
    <property type="entry name" value="IP5"/>
</dbReference>
<dbReference type="InterPro" id="IPR017978">
    <property type="entry name" value="GPCR_3_C"/>
</dbReference>
<feature type="transmembrane region" description="Helical" evidence="6">
    <location>
        <begin position="750"/>
        <end position="770"/>
    </location>
</feature>
<evidence type="ECO:0000256" key="1">
    <source>
        <dbReference type="ARBA" id="ARBA00004141"/>
    </source>
</evidence>
<keyword evidence="11" id="KW-1185">Reference proteome</keyword>
<comment type="caution">
    <text evidence="10">The sequence shown here is derived from an EMBL/GenBank/DDBJ whole genome shotgun (WGS) entry which is preliminary data.</text>
</comment>
<proteinExistence type="predicted"/>
<dbReference type="GO" id="GO:0004930">
    <property type="term" value="F:G protein-coupled receptor activity"/>
    <property type="evidence" value="ECO:0007669"/>
    <property type="project" value="InterPro"/>
</dbReference>
<dbReference type="SUPFAM" id="SSF49562">
    <property type="entry name" value="C2 domain (Calcium/lipid-binding domain, CaLB)"/>
    <property type="match status" value="1"/>
</dbReference>
<feature type="transmembrane region" description="Helical" evidence="6">
    <location>
        <begin position="687"/>
        <end position="704"/>
    </location>
</feature>